<evidence type="ECO:0000256" key="1">
    <source>
        <dbReference type="ARBA" id="ARBA00009986"/>
    </source>
</evidence>
<evidence type="ECO:0000313" key="7">
    <source>
        <dbReference type="Proteomes" id="UP000183407"/>
    </source>
</evidence>
<keyword evidence="2 4" id="KW-0560">Oxidoreductase</keyword>
<dbReference type="PROSITE" id="PS00687">
    <property type="entry name" value="ALDEHYDE_DEHYDR_GLU"/>
    <property type="match status" value="1"/>
</dbReference>
<name>A0A1H4IPV2_RHOJO</name>
<comment type="similarity">
    <text evidence="1 4">Belongs to the aldehyde dehydrogenase family.</text>
</comment>
<accession>A0A1H4IPV2</accession>
<dbReference type="Proteomes" id="UP000183407">
    <property type="component" value="Unassembled WGS sequence"/>
</dbReference>
<dbReference type="InterPro" id="IPR016161">
    <property type="entry name" value="Ald_DH/histidinol_DH"/>
</dbReference>
<organism evidence="6 7">
    <name type="scientific">Rhodococcus jostii</name>
    <dbReference type="NCBI Taxonomy" id="132919"/>
    <lineage>
        <taxon>Bacteria</taxon>
        <taxon>Bacillati</taxon>
        <taxon>Actinomycetota</taxon>
        <taxon>Actinomycetes</taxon>
        <taxon>Mycobacteriales</taxon>
        <taxon>Nocardiaceae</taxon>
        <taxon>Rhodococcus</taxon>
    </lineage>
</organism>
<dbReference type="Pfam" id="PF00171">
    <property type="entry name" value="Aldedh"/>
    <property type="match status" value="1"/>
</dbReference>
<dbReference type="GO" id="GO:0008911">
    <property type="term" value="F:lactaldehyde dehydrogenase (NAD+) activity"/>
    <property type="evidence" value="ECO:0007669"/>
    <property type="project" value="TreeGrafter"/>
</dbReference>
<evidence type="ECO:0000259" key="5">
    <source>
        <dbReference type="Pfam" id="PF00171"/>
    </source>
</evidence>
<dbReference type="RefSeq" id="WP_073357901.1">
    <property type="nucleotide sequence ID" value="NZ_FNTL01000002.1"/>
</dbReference>
<dbReference type="InterPro" id="IPR051020">
    <property type="entry name" value="ALDH-related_metabolic_enz"/>
</dbReference>
<dbReference type="AlphaFoldDB" id="A0A1H4IPV2"/>
<dbReference type="PANTHER" id="PTHR42991">
    <property type="entry name" value="ALDEHYDE DEHYDROGENASE"/>
    <property type="match status" value="1"/>
</dbReference>
<evidence type="ECO:0000313" key="6">
    <source>
        <dbReference type="EMBL" id="SEB36131.1"/>
    </source>
</evidence>
<protein>
    <submittedName>
        <fullName evidence="6">Acyl-CoA reductase</fullName>
    </submittedName>
</protein>
<dbReference type="Gene3D" id="3.40.309.10">
    <property type="entry name" value="Aldehyde Dehydrogenase, Chain A, domain 2"/>
    <property type="match status" value="1"/>
</dbReference>
<sequence length="492" mass="51988">MTSTVTPADTAPAPQNSLWQPLAGGFWEGLWRDGARHLHVHDPEDRSLVGTVMDATDHEVDKAIAFVARGHRQRSWPLWQRREAIEKAAARVALDRERFARLITAESSKTLREADREVTRAMETLRLSAQASCALTGRSIAFDDTPRGEGWTGWYTREPVGVVAAITPFNDPLNLVAHKLGPALIAGNAVVLKPSQATPLTALALVDVLLACGVPPEYLAVVTGDTAGQALVSNPAVDVVSFTGGPATADLIAHAGPARKLLMELGGNNALIACADADPEEVAASIVDGAFGVAGQNCLSVQRVFVHDRLYRTVVDQVVEATSALVVGSKRDPATDIGPLIDEHQARRVAGWIDEAVAGGAVLRTGGVRTGTFVTPAVLTDVPADAQIRTNEVFGPVVMIDPFTDIDSAIAAANAVDTGLQAGVFTRDVNLALHLAARLRVGAVLINSSPDFRIDGMPFGGVKRSGIGREGVWSAVDALTEPKIVAVRTQQP</sequence>
<dbReference type="PANTHER" id="PTHR42991:SF1">
    <property type="entry name" value="ALDEHYDE DEHYDROGENASE"/>
    <property type="match status" value="1"/>
</dbReference>
<feature type="domain" description="Aldehyde dehydrogenase" evidence="5">
    <location>
        <begin position="32"/>
        <end position="485"/>
    </location>
</feature>
<reference evidence="7" key="1">
    <citation type="submission" date="2016-10" db="EMBL/GenBank/DDBJ databases">
        <authorList>
            <person name="Varghese N."/>
        </authorList>
    </citation>
    <scope>NUCLEOTIDE SEQUENCE [LARGE SCALE GENOMIC DNA]</scope>
    <source>
        <strain evidence="7">DSM 44719</strain>
    </source>
</reference>
<evidence type="ECO:0000256" key="2">
    <source>
        <dbReference type="ARBA" id="ARBA00023002"/>
    </source>
</evidence>
<dbReference type="InterPro" id="IPR016162">
    <property type="entry name" value="Ald_DH_N"/>
</dbReference>
<feature type="active site" evidence="3">
    <location>
        <position position="264"/>
    </location>
</feature>
<dbReference type="InterPro" id="IPR016163">
    <property type="entry name" value="Ald_DH_C"/>
</dbReference>
<dbReference type="EMBL" id="FNTL01000002">
    <property type="protein sequence ID" value="SEB36131.1"/>
    <property type="molecule type" value="Genomic_DNA"/>
</dbReference>
<dbReference type="Gene3D" id="3.40.605.10">
    <property type="entry name" value="Aldehyde Dehydrogenase, Chain A, domain 1"/>
    <property type="match status" value="1"/>
</dbReference>
<dbReference type="SUPFAM" id="SSF53720">
    <property type="entry name" value="ALDH-like"/>
    <property type="match status" value="1"/>
</dbReference>
<dbReference type="InterPro" id="IPR015590">
    <property type="entry name" value="Aldehyde_DH_dom"/>
</dbReference>
<evidence type="ECO:0000256" key="4">
    <source>
        <dbReference type="RuleBase" id="RU003345"/>
    </source>
</evidence>
<proteinExistence type="inferred from homology"/>
<gene>
    <name evidence="6" type="ORF">SAMN04490220_0365</name>
</gene>
<evidence type="ECO:0000256" key="3">
    <source>
        <dbReference type="PROSITE-ProRule" id="PRU10007"/>
    </source>
</evidence>
<dbReference type="OrthoDB" id="6882680at2"/>
<dbReference type="InterPro" id="IPR029510">
    <property type="entry name" value="Ald_DH_CS_GLU"/>
</dbReference>